<proteinExistence type="predicted"/>
<dbReference type="Proteomes" id="UP001157418">
    <property type="component" value="Unassembled WGS sequence"/>
</dbReference>
<gene>
    <name evidence="1" type="ORF">LVIROSA_LOCUS15316</name>
</gene>
<organism evidence="1 2">
    <name type="scientific">Lactuca virosa</name>
    <dbReference type="NCBI Taxonomy" id="75947"/>
    <lineage>
        <taxon>Eukaryota</taxon>
        <taxon>Viridiplantae</taxon>
        <taxon>Streptophyta</taxon>
        <taxon>Embryophyta</taxon>
        <taxon>Tracheophyta</taxon>
        <taxon>Spermatophyta</taxon>
        <taxon>Magnoliopsida</taxon>
        <taxon>eudicotyledons</taxon>
        <taxon>Gunneridae</taxon>
        <taxon>Pentapetalae</taxon>
        <taxon>asterids</taxon>
        <taxon>campanulids</taxon>
        <taxon>Asterales</taxon>
        <taxon>Asteraceae</taxon>
        <taxon>Cichorioideae</taxon>
        <taxon>Cichorieae</taxon>
        <taxon>Lactucinae</taxon>
        <taxon>Lactuca</taxon>
    </lineage>
</organism>
<sequence length="210" mass="23861">MASTFDHDRSKSLVTGFFLFSFFISPPSCIHGTSTFIFFTVSITSPTSSRKEPPIFTLSSPSHVLQPPSMSEFFNDSQPMIPPPTKPKFRMLTATIQKYVVVDEKAIIDSSVPNFPSDSETDSVEVALIAKKIQKSRRKKRKFALLEWNWDGVIEICSDDYLGEDVPIIQPKKKLRVVIQNRNRPTKVIDESDFDDDLLYKFPLICFSKG</sequence>
<accession>A0AAU9MQI0</accession>
<name>A0AAU9MQI0_9ASTR</name>
<evidence type="ECO:0000313" key="2">
    <source>
        <dbReference type="Proteomes" id="UP001157418"/>
    </source>
</evidence>
<evidence type="ECO:0000313" key="1">
    <source>
        <dbReference type="EMBL" id="CAH1428384.1"/>
    </source>
</evidence>
<reference evidence="1 2" key="1">
    <citation type="submission" date="2022-01" db="EMBL/GenBank/DDBJ databases">
        <authorList>
            <person name="Xiong W."/>
            <person name="Schranz E."/>
        </authorList>
    </citation>
    <scope>NUCLEOTIDE SEQUENCE [LARGE SCALE GENOMIC DNA]</scope>
</reference>
<protein>
    <submittedName>
        <fullName evidence="1">Uncharacterized protein</fullName>
    </submittedName>
</protein>
<dbReference type="AlphaFoldDB" id="A0AAU9MQI0"/>
<keyword evidence="2" id="KW-1185">Reference proteome</keyword>
<comment type="caution">
    <text evidence="1">The sequence shown here is derived from an EMBL/GenBank/DDBJ whole genome shotgun (WGS) entry which is preliminary data.</text>
</comment>
<dbReference type="EMBL" id="CAKMRJ010002223">
    <property type="protein sequence ID" value="CAH1428384.1"/>
    <property type="molecule type" value="Genomic_DNA"/>
</dbReference>